<dbReference type="EMBL" id="BMAT01005552">
    <property type="protein sequence ID" value="GFR95621.1"/>
    <property type="molecule type" value="Genomic_DNA"/>
</dbReference>
<sequence length="105" mass="11621">MWSRKPNTWYSLSDTRCLHDALIHLTDSTSRHNIGRQSSVAITVSTTGKFRSNMRASLGEKPVLPGLDSLETSSRYCMRVSQTAEHCFLLSTHSVSECVSGCDGQ</sequence>
<evidence type="ECO:0000313" key="2">
    <source>
        <dbReference type="Proteomes" id="UP000762676"/>
    </source>
</evidence>
<protein>
    <submittedName>
        <fullName evidence="1">Uncharacterized protein</fullName>
    </submittedName>
</protein>
<comment type="caution">
    <text evidence="1">The sequence shown here is derived from an EMBL/GenBank/DDBJ whole genome shotgun (WGS) entry which is preliminary data.</text>
</comment>
<keyword evidence="2" id="KW-1185">Reference proteome</keyword>
<proteinExistence type="predicted"/>
<organism evidence="1 2">
    <name type="scientific">Elysia marginata</name>
    <dbReference type="NCBI Taxonomy" id="1093978"/>
    <lineage>
        <taxon>Eukaryota</taxon>
        <taxon>Metazoa</taxon>
        <taxon>Spiralia</taxon>
        <taxon>Lophotrochozoa</taxon>
        <taxon>Mollusca</taxon>
        <taxon>Gastropoda</taxon>
        <taxon>Heterobranchia</taxon>
        <taxon>Euthyneura</taxon>
        <taxon>Panpulmonata</taxon>
        <taxon>Sacoglossa</taxon>
        <taxon>Placobranchoidea</taxon>
        <taxon>Plakobranchidae</taxon>
        <taxon>Elysia</taxon>
    </lineage>
</organism>
<evidence type="ECO:0000313" key="1">
    <source>
        <dbReference type="EMBL" id="GFR95621.1"/>
    </source>
</evidence>
<dbReference type="Proteomes" id="UP000762676">
    <property type="component" value="Unassembled WGS sequence"/>
</dbReference>
<accession>A0AAV4HCQ9</accession>
<reference evidence="1 2" key="1">
    <citation type="journal article" date="2021" name="Elife">
        <title>Chloroplast acquisition without the gene transfer in kleptoplastic sea slugs, Plakobranchus ocellatus.</title>
        <authorList>
            <person name="Maeda T."/>
            <person name="Takahashi S."/>
            <person name="Yoshida T."/>
            <person name="Shimamura S."/>
            <person name="Takaki Y."/>
            <person name="Nagai Y."/>
            <person name="Toyoda A."/>
            <person name="Suzuki Y."/>
            <person name="Arimoto A."/>
            <person name="Ishii H."/>
            <person name="Satoh N."/>
            <person name="Nishiyama T."/>
            <person name="Hasebe M."/>
            <person name="Maruyama T."/>
            <person name="Minagawa J."/>
            <person name="Obokata J."/>
            <person name="Shigenobu S."/>
        </authorList>
    </citation>
    <scope>NUCLEOTIDE SEQUENCE [LARGE SCALE GENOMIC DNA]</scope>
</reference>
<name>A0AAV4HCQ9_9GAST</name>
<dbReference type="AlphaFoldDB" id="A0AAV4HCQ9"/>
<gene>
    <name evidence="1" type="ORF">ElyMa_002698300</name>
</gene>